<dbReference type="GO" id="GO:0003995">
    <property type="term" value="F:acyl-CoA dehydrogenase activity"/>
    <property type="evidence" value="ECO:0007669"/>
    <property type="project" value="TreeGrafter"/>
</dbReference>
<sequence>MTGTRYDAAVEKYRPVLERIAARAVDAELTRTLPFEQVEWLRAAGFGAARIPVELGGDGLTWAELTRLLVDLATADSNVVQALRGHFALVEDQLYHHPREDRSAWLRRFAAGELAGNAWTEPGAGGVATVLDGSGDDLTLTGRKFYTTGSIFADWIDAVAKRPDGSDVAVIVRARQDGVTILDDWDGFGQRLTGTGTTIFDGARVEPDAVFEFESRFRYQTALYQHFHLATLAGIAHAAARDAADQVRSRTRAFTHNNATLVRHDPQALATVGQIGSVAYVATATALRAADAIDAAYAARDLDADAEHAVNVRTELETAQAQVVLSTLVPQAVGSIFDALGASSTSTAKALDRHWRNARTVATHNPWTLKAKVVGDHAVNGTEPVFVWGIGVQAPADAASSGAGSQPVRV</sequence>
<dbReference type="SUPFAM" id="SSF47203">
    <property type="entry name" value="Acyl-CoA dehydrogenase C-terminal domain-like"/>
    <property type="match status" value="1"/>
</dbReference>
<dbReference type="Pfam" id="PF02771">
    <property type="entry name" value="Acyl-CoA_dh_N"/>
    <property type="match status" value="1"/>
</dbReference>
<dbReference type="PIRSF" id="PIRSF016578">
    <property type="entry name" value="HsaA"/>
    <property type="match status" value="1"/>
</dbReference>
<dbReference type="Proteomes" id="UP000029839">
    <property type="component" value="Unassembled WGS sequence"/>
</dbReference>
<dbReference type="EMBL" id="AXCY01000101">
    <property type="protein sequence ID" value="KGM09363.1"/>
    <property type="molecule type" value="Genomic_DNA"/>
</dbReference>
<proteinExistence type="inferred from homology"/>
<evidence type="ECO:0000259" key="4">
    <source>
        <dbReference type="Pfam" id="PF08028"/>
    </source>
</evidence>
<gene>
    <name evidence="5" type="ORF">N868_02375</name>
</gene>
<dbReference type="InterPro" id="IPR046373">
    <property type="entry name" value="Acyl-CoA_Oxase/DH_mid-dom_sf"/>
</dbReference>
<comment type="similarity">
    <text evidence="2">Belongs to the HpaH/HsaA monooxygenase family.</text>
</comment>
<dbReference type="InterPro" id="IPR013107">
    <property type="entry name" value="Acyl-CoA_DH_C"/>
</dbReference>
<keyword evidence="5" id="KW-0503">Monooxygenase</keyword>
<dbReference type="PANTHER" id="PTHR48083">
    <property type="entry name" value="MEDIUM-CHAIN SPECIFIC ACYL-COA DEHYDROGENASE, MITOCHONDRIAL-RELATED"/>
    <property type="match status" value="1"/>
</dbReference>
<keyword evidence="6" id="KW-1185">Reference proteome</keyword>
<feature type="domain" description="Acyl-CoA dehydrogenase/oxidase N-terminal" evidence="3">
    <location>
        <begin position="18"/>
        <end position="113"/>
    </location>
</feature>
<dbReference type="SUPFAM" id="SSF56645">
    <property type="entry name" value="Acyl-CoA dehydrogenase NM domain-like"/>
    <property type="match status" value="1"/>
</dbReference>
<dbReference type="InterPro" id="IPR050741">
    <property type="entry name" value="Acyl-CoA_dehydrogenase"/>
</dbReference>
<dbReference type="InterPro" id="IPR036250">
    <property type="entry name" value="AcylCo_DH-like_C"/>
</dbReference>
<protein>
    <submittedName>
        <fullName evidence="5">Monooxygenase</fullName>
    </submittedName>
</protein>
<evidence type="ECO:0000256" key="1">
    <source>
        <dbReference type="ARBA" id="ARBA00023002"/>
    </source>
</evidence>
<dbReference type="InterPro" id="IPR009100">
    <property type="entry name" value="AcylCoA_DH/oxidase_NM_dom_sf"/>
</dbReference>
<dbReference type="GO" id="GO:0050660">
    <property type="term" value="F:flavin adenine dinucleotide binding"/>
    <property type="evidence" value="ECO:0007669"/>
    <property type="project" value="InterPro"/>
</dbReference>
<name>A0A0A0BLG6_9CELL</name>
<comment type="caution">
    <text evidence="5">The sequence shown here is derived from an EMBL/GenBank/DDBJ whole genome shotgun (WGS) entry which is preliminary data.</text>
</comment>
<dbReference type="GO" id="GO:0016712">
    <property type="term" value="F:oxidoreductase activity, acting on paired donors, with incorporation or reduction of molecular oxygen, reduced flavin or flavoprotein as one donor, and incorporation of one atom of oxygen"/>
    <property type="evidence" value="ECO:0007669"/>
    <property type="project" value="TreeGrafter"/>
</dbReference>
<dbReference type="GO" id="GO:0033539">
    <property type="term" value="P:fatty acid beta-oxidation using acyl-CoA dehydrogenase"/>
    <property type="evidence" value="ECO:0007669"/>
    <property type="project" value="TreeGrafter"/>
</dbReference>
<evidence type="ECO:0000313" key="6">
    <source>
        <dbReference type="Proteomes" id="UP000029839"/>
    </source>
</evidence>
<dbReference type="Gene3D" id="1.10.540.10">
    <property type="entry name" value="Acyl-CoA dehydrogenase/oxidase, N-terminal domain"/>
    <property type="match status" value="1"/>
</dbReference>
<dbReference type="InterPro" id="IPR037069">
    <property type="entry name" value="AcylCoA_DH/ox_N_sf"/>
</dbReference>
<evidence type="ECO:0000256" key="2">
    <source>
        <dbReference type="ARBA" id="ARBA00049661"/>
    </source>
</evidence>
<evidence type="ECO:0000259" key="3">
    <source>
        <dbReference type="Pfam" id="PF02771"/>
    </source>
</evidence>
<dbReference type="PANTHER" id="PTHR48083:SF19">
    <property type="entry name" value="FLAVIN-DEPENDENT MONOOXYGENASE, OXYGENASE SUBUNIT HSAA"/>
    <property type="match status" value="1"/>
</dbReference>
<organism evidence="5 6">
    <name type="scientific">Cellulomonas carbonis T26</name>
    <dbReference type="NCBI Taxonomy" id="947969"/>
    <lineage>
        <taxon>Bacteria</taxon>
        <taxon>Bacillati</taxon>
        <taxon>Actinomycetota</taxon>
        <taxon>Actinomycetes</taxon>
        <taxon>Micrococcales</taxon>
        <taxon>Cellulomonadaceae</taxon>
        <taxon>Cellulomonas</taxon>
    </lineage>
</organism>
<reference evidence="5 6" key="1">
    <citation type="submission" date="2013-08" db="EMBL/GenBank/DDBJ databases">
        <title>Genome sequencing of Cellulomonas carbonis T26.</title>
        <authorList>
            <person name="Chen F."/>
            <person name="Li Y."/>
            <person name="Wang G."/>
        </authorList>
    </citation>
    <scope>NUCLEOTIDE SEQUENCE [LARGE SCALE GENOMIC DNA]</scope>
    <source>
        <strain evidence="5 6">T26</strain>
    </source>
</reference>
<dbReference type="OrthoDB" id="571684at2"/>
<dbReference type="Pfam" id="PF08028">
    <property type="entry name" value="Acyl-CoA_dh_2"/>
    <property type="match status" value="1"/>
</dbReference>
<dbReference type="InterPro" id="IPR013786">
    <property type="entry name" value="AcylCoA_DH/ox_N"/>
</dbReference>
<dbReference type="GO" id="GO:0005737">
    <property type="term" value="C:cytoplasm"/>
    <property type="evidence" value="ECO:0007669"/>
    <property type="project" value="TreeGrafter"/>
</dbReference>
<keyword evidence="1" id="KW-0560">Oxidoreductase</keyword>
<feature type="domain" description="Acyl-CoA dehydrogenase C-terminal" evidence="4">
    <location>
        <begin position="231"/>
        <end position="364"/>
    </location>
</feature>
<dbReference type="AlphaFoldDB" id="A0A0A0BLG6"/>
<reference evidence="5 6" key="2">
    <citation type="journal article" date="2015" name="Stand. Genomic Sci.">
        <title>Draft genome sequence of Cellulomonas carbonis T26(T) and comparative analysis of six Cellulomonas genomes.</title>
        <authorList>
            <person name="Zhuang W."/>
            <person name="Zhang S."/>
            <person name="Xia X."/>
            <person name="Wang G."/>
        </authorList>
    </citation>
    <scope>NUCLEOTIDE SEQUENCE [LARGE SCALE GENOMIC DNA]</scope>
    <source>
        <strain evidence="5 6">T26</strain>
    </source>
</reference>
<dbReference type="Gene3D" id="2.40.110.10">
    <property type="entry name" value="Butyryl-CoA Dehydrogenase, subunit A, domain 2"/>
    <property type="match status" value="1"/>
</dbReference>
<dbReference type="RefSeq" id="WP_043608819.1">
    <property type="nucleotide sequence ID" value="NZ_AXCY01000101.1"/>
</dbReference>
<evidence type="ECO:0000313" key="5">
    <source>
        <dbReference type="EMBL" id="KGM09363.1"/>
    </source>
</evidence>
<dbReference type="Gene3D" id="1.20.140.10">
    <property type="entry name" value="Butyryl-CoA Dehydrogenase, subunit A, domain 3"/>
    <property type="match status" value="1"/>
</dbReference>
<accession>A0A0A0BLG6</accession>